<evidence type="ECO:0000313" key="2">
    <source>
        <dbReference type="EMBL" id="KAK7031012.1"/>
    </source>
</evidence>
<name>A0AAW0BY38_9AGAR</name>
<proteinExistence type="predicted"/>
<dbReference type="PANTHER" id="PTHR40518:SF1">
    <property type="entry name" value="ACETOACETATE DECARBOXYLASE"/>
    <property type="match status" value="1"/>
</dbReference>
<evidence type="ECO:0008006" key="4">
    <source>
        <dbReference type="Google" id="ProtNLM"/>
    </source>
</evidence>
<keyword evidence="1" id="KW-0732">Signal</keyword>
<evidence type="ECO:0000256" key="1">
    <source>
        <dbReference type="SAM" id="SignalP"/>
    </source>
</evidence>
<sequence>MWFSGIFFLWIFFVTFPVLETRSQGNIPVAPAPWLLDVAEGYIFIVPSPLASSLIPHGAFDPLEEDVLRKTGVMVPDVGLIMIVRYSASPAGSYDELIYIPGRWVYKGGQDGFRITRIVVSTDASVYNGRINWNIPKHRANFDFKKEGLATTISVSDPDGDGKPFFSAKILPTSADIPLELNTTFLSGYTTLIQPPFPGDPSDPAEVATETWKETRISAKSQSLSAVLISGSLSGGKIGDGEGFPDVVPLIPVGVKLTGQLDFPVSIEYDTL</sequence>
<keyword evidence="3" id="KW-1185">Reference proteome</keyword>
<dbReference type="AlphaFoldDB" id="A0AAW0BY38"/>
<organism evidence="2 3">
    <name type="scientific">Paramarasmius palmivorus</name>
    <dbReference type="NCBI Taxonomy" id="297713"/>
    <lineage>
        <taxon>Eukaryota</taxon>
        <taxon>Fungi</taxon>
        <taxon>Dikarya</taxon>
        <taxon>Basidiomycota</taxon>
        <taxon>Agaricomycotina</taxon>
        <taxon>Agaricomycetes</taxon>
        <taxon>Agaricomycetidae</taxon>
        <taxon>Agaricales</taxon>
        <taxon>Marasmiineae</taxon>
        <taxon>Marasmiaceae</taxon>
        <taxon>Paramarasmius</taxon>
    </lineage>
</organism>
<feature type="signal peptide" evidence="1">
    <location>
        <begin position="1"/>
        <end position="21"/>
    </location>
</feature>
<dbReference type="SUPFAM" id="SSF160104">
    <property type="entry name" value="Acetoacetate decarboxylase-like"/>
    <property type="match status" value="1"/>
</dbReference>
<gene>
    <name evidence="2" type="ORF">VNI00_013802</name>
</gene>
<evidence type="ECO:0000313" key="3">
    <source>
        <dbReference type="Proteomes" id="UP001383192"/>
    </source>
</evidence>
<dbReference type="InterPro" id="IPR023375">
    <property type="entry name" value="ADC_dom_sf"/>
</dbReference>
<dbReference type="PANTHER" id="PTHR40518">
    <property type="entry name" value="ACETOACETATE DECARBOXYLASE"/>
    <property type="match status" value="1"/>
</dbReference>
<dbReference type="EMBL" id="JAYKXP010000072">
    <property type="protein sequence ID" value="KAK7031012.1"/>
    <property type="molecule type" value="Genomic_DNA"/>
</dbReference>
<dbReference type="Gene3D" id="2.40.400.10">
    <property type="entry name" value="Acetoacetate decarboxylase-like"/>
    <property type="match status" value="1"/>
</dbReference>
<protein>
    <recommendedName>
        <fullName evidence="4">Acetoacetate decarboxylase</fullName>
    </recommendedName>
</protein>
<dbReference type="Proteomes" id="UP001383192">
    <property type="component" value="Unassembled WGS sequence"/>
</dbReference>
<comment type="caution">
    <text evidence="2">The sequence shown here is derived from an EMBL/GenBank/DDBJ whole genome shotgun (WGS) entry which is preliminary data.</text>
</comment>
<feature type="chain" id="PRO_5043586729" description="Acetoacetate decarboxylase" evidence="1">
    <location>
        <begin position="22"/>
        <end position="272"/>
    </location>
</feature>
<accession>A0AAW0BY38</accession>
<reference evidence="2 3" key="1">
    <citation type="submission" date="2024-01" db="EMBL/GenBank/DDBJ databases">
        <title>A draft genome for a cacao thread blight-causing isolate of Paramarasmius palmivorus.</title>
        <authorList>
            <person name="Baruah I.K."/>
            <person name="Bukari Y."/>
            <person name="Amoako-Attah I."/>
            <person name="Meinhardt L.W."/>
            <person name="Bailey B.A."/>
            <person name="Cohen S.P."/>
        </authorList>
    </citation>
    <scope>NUCLEOTIDE SEQUENCE [LARGE SCALE GENOMIC DNA]</scope>
    <source>
        <strain evidence="2 3">GH-12</strain>
    </source>
</reference>